<keyword evidence="2" id="KW-1185">Reference proteome</keyword>
<name>A0A0F7TWT4_PENBI</name>
<protein>
    <submittedName>
        <fullName evidence="1">Uncharacterized protein</fullName>
    </submittedName>
</protein>
<evidence type="ECO:0000313" key="2">
    <source>
        <dbReference type="Proteomes" id="UP000042958"/>
    </source>
</evidence>
<evidence type="ECO:0000313" key="1">
    <source>
        <dbReference type="EMBL" id="CEJ61124.1"/>
    </source>
</evidence>
<dbReference type="OrthoDB" id="10624203at2759"/>
<dbReference type="Proteomes" id="UP000042958">
    <property type="component" value="Unassembled WGS sequence"/>
</dbReference>
<dbReference type="SUPFAM" id="SSF58100">
    <property type="entry name" value="Bacterial hemolysins"/>
    <property type="match status" value="1"/>
</dbReference>
<dbReference type="AlphaFoldDB" id="A0A0F7TWT4"/>
<sequence>MSITTNSKTIEVIENLYKLPLKAVATVQLPEGSDGKEPKEKDCFLLKPTSLFVAGMKLPSSSDDYERLYPKENCVNFTEVDSCIYEVTKKGFLDIQKSCERFNREDFGYIPQVAGSVQTYSKNAIFLAGKLKEQVAVILDDKYEEESNRDKKFNDSKNACRSLLQLLQNRSSETAKSISDVITRIEGFQKETQLNYEVVCFLKKEYRTGPAVDSLTKKEKLDEELKPFPPYCKYIHGQIEELNKEVEKNIKRRDEEYEIWKHSTIVASTSVLYIWCPAASVPVMSVFTDRAIKADAAWQAAIRLLPPRTLFIHNIKVLFDKQSQNFGDAIQMFSNADETLDESLFIQKLLLQDCIDRAIEAFEKVIKSAEDFKKTEFKVEPIPDVGPLPEQS</sequence>
<reference evidence="2" key="1">
    <citation type="journal article" date="2015" name="Genome Announc.">
        <title>Draft genome sequence of the fungus Penicillium brasilianum MG11.</title>
        <authorList>
            <person name="Horn F."/>
            <person name="Linde J."/>
            <person name="Mattern D.J."/>
            <person name="Walther G."/>
            <person name="Guthke R."/>
            <person name="Brakhage A.A."/>
            <person name="Valiante V."/>
        </authorList>
    </citation>
    <scope>NUCLEOTIDE SEQUENCE [LARGE SCALE GENOMIC DNA]</scope>
    <source>
        <strain evidence="2">MG11</strain>
    </source>
</reference>
<dbReference type="EMBL" id="CDHK01000010">
    <property type="protein sequence ID" value="CEJ61124.1"/>
    <property type="molecule type" value="Genomic_DNA"/>
</dbReference>
<proteinExistence type="predicted"/>
<dbReference type="STRING" id="104259.A0A0F7TWT4"/>
<organism evidence="1 2">
    <name type="scientific">Penicillium brasilianum</name>
    <dbReference type="NCBI Taxonomy" id="104259"/>
    <lineage>
        <taxon>Eukaryota</taxon>
        <taxon>Fungi</taxon>
        <taxon>Dikarya</taxon>
        <taxon>Ascomycota</taxon>
        <taxon>Pezizomycotina</taxon>
        <taxon>Eurotiomycetes</taxon>
        <taxon>Eurotiomycetidae</taxon>
        <taxon>Eurotiales</taxon>
        <taxon>Aspergillaceae</taxon>
        <taxon>Penicillium</taxon>
    </lineage>
</organism>
<accession>A0A0F7TWT4</accession>
<gene>
    <name evidence="1" type="ORF">PMG11_09666</name>
</gene>